<keyword evidence="2" id="KW-1185">Reference proteome</keyword>
<reference evidence="1 2" key="1">
    <citation type="journal article" date="2021" name="BMC Genomics">
        <title>Datura genome reveals duplications of psychoactive alkaloid biosynthetic genes and high mutation rate following tissue culture.</title>
        <authorList>
            <person name="Rajewski A."/>
            <person name="Carter-House D."/>
            <person name="Stajich J."/>
            <person name="Litt A."/>
        </authorList>
    </citation>
    <scope>NUCLEOTIDE SEQUENCE [LARGE SCALE GENOMIC DNA]</scope>
    <source>
        <strain evidence="1">AR-01</strain>
    </source>
</reference>
<dbReference type="Proteomes" id="UP000823775">
    <property type="component" value="Unassembled WGS sequence"/>
</dbReference>
<evidence type="ECO:0000313" key="1">
    <source>
        <dbReference type="EMBL" id="MCD7454246.1"/>
    </source>
</evidence>
<accession>A0ABS8S543</accession>
<name>A0ABS8S543_DATST</name>
<feature type="non-terminal residue" evidence="1">
    <location>
        <position position="1"/>
    </location>
</feature>
<organism evidence="1 2">
    <name type="scientific">Datura stramonium</name>
    <name type="common">Jimsonweed</name>
    <name type="synonym">Common thornapple</name>
    <dbReference type="NCBI Taxonomy" id="4076"/>
    <lineage>
        <taxon>Eukaryota</taxon>
        <taxon>Viridiplantae</taxon>
        <taxon>Streptophyta</taxon>
        <taxon>Embryophyta</taxon>
        <taxon>Tracheophyta</taxon>
        <taxon>Spermatophyta</taxon>
        <taxon>Magnoliopsida</taxon>
        <taxon>eudicotyledons</taxon>
        <taxon>Gunneridae</taxon>
        <taxon>Pentapetalae</taxon>
        <taxon>asterids</taxon>
        <taxon>lamiids</taxon>
        <taxon>Solanales</taxon>
        <taxon>Solanaceae</taxon>
        <taxon>Solanoideae</taxon>
        <taxon>Datureae</taxon>
        <taxon>Datura</taxon>
    </lineage>
</organism>
<sequence length="121" mass="13036">VEENKVIVARDLRNAGAQAQITVPMQERSRKMGVKRGNMLFTGEIPVAIRELPVATRKPPVKRILQNIEMDKSGGHLRLDRQDTALVSHNSAQLSAQACGSAVSHKSPPAFRSSIAGTAGI</sequence>
<proteinExistence type="predicted"/>
<gene>
    <name evidence="1" type="ORF">HAX54_024073</name>
</gene>
<evidence type="ECO:0000313" key="2">
    <source>
        <dbReference type="Proteomes" id="UP000823775"/>
    </source>
</evidence>
<comment type="caution">
    <text evidence="1">The sequence shown here is derived from an EMBL/GenBank/DDBJ whole genome shotgun (WGS) entry which is preliminary data.</text>
</comment>
<protein>
    <submittedName>
        <fullName evidence="1">Uncharacterized protein</fullName>
    </submittedName>
</protein>
<dbReference type="EMBL" id="JACEIK010000293">
    <property type="protein sequence ID" value="MCD7454246.1"/>
    <property type="molecule type" value="Genomic_DNA"/>
</dbReference>